<accession>A0A917W1G3</accession>
<evidence type="ECO:0000256" key="2">
    <source>
        <dbReference type="SAM" id="Phobius"/>
    </source>
</evidence>
<dbReference type="GO" id="GO:0003677">
    <property type="term" value="F:DNA binding"/>
    <property type="evidence" value="ECO:0007669"/>
    <property type="project" value="UniProtKB-KW"/>
</dbReference>
<evidence type="ECO:0000313" key="4">
    <source>
        <dbReference type="EMBL" id="GGL49827.1"/>
    </source>
</evidence>
<dbReference type="Proteomes" id="UP000654670">
    <property type="component" value="Unassembled WGS sequence"/>
</dbReference>
<dbReference type="EMBL" id="BMOK01000004">
    <property type="protein sequence ID" value="GGL49827.1"/>
    <property type="molecule type" value="Genomic_DNA"/>
</dbReference>
<dbReference type="InterPro" id="IPR001387">
    <property type="entry name" value="Cro/C1-type_HTH"/>
</dbReference>
<name>A0A917W1G3_9BACL</name>
<dbReference type="PANTHER" id="PTHR46558:SF4">
    <property type="entry name" value="DNA-BIDING PHAGE PROTEIN"/>
    <property type="match status" value="1"/>
</dbReference>
<protein>
    <recommendedName>
        <fullName evidence="3">HTH cro/C1-type domain-containing protein</fullName>
    </recommendedName>
</protein>
<sequence>MTLGEKIQELRKANKMSQERMAERLGVSRQAVSKWETGVSNPNTENLICLAEIFHVSVEELTHPNTRVELVLDLRKEIDLVKEKTKKMKFIVAGFLFLFIGTFIAALVTRFNGYDSMTVLFLIILSCIFMLLAFLPIMITILRLVYRDCKQRGIKPVFWVFISISMVGLMYYILKRDYLLNNALGEK</sequence>
<evidence type="ECO:0000256" key="1">
    <source>
        <dbReference type="ARBA" id="ARBA00023125"/>
    </source>
</evidence>
<evidence type="ECO:0000313" key="5">
    <source>
        <dbReference type="Proteomes" id="UP000654670"/>
    </source>
</evidence>
<dbReference type="PROSITE" id="PS50943">
    <property type="entry name" value="HTH_CROC1"/>
    <property type="match status" value="1"/>
</dbReference>
<feature type="transmembrane region" description="Helical" evidence="2">
    <location>
        <begin position="157"/>
        <end position="174"/>
    </location>
</feature>
<keyword evidence="1" id="KW-0238">DNA-binding</keyword>
<proteinExistence type="predicted"/>
<gene>
    <name evidence="4" type="ORF">GCM10007968_12510</name>
</gene>
<keyword evidence="2" id="KW-0472">Membrane</keyword>
<reference evidence="4" key="1">
    <citation type="journal article" date="2014" name="Int. J. Syst. Evol. Microbiol.">
        <title>Complete genome sequence of Corynebacterium casei LMG S-19264T (=DSM 44701T), isolated from a smear-ripened cheese.</title>
        <authorList>
            <consortium name="US DOE Joint Genome Institute (JGI-PGF)"/>
            <person name="Walter F."/>
            <person name="Albersmeier A."/>
            <person name="Kalinowski J."/>
            <person name="Ruckert C."/>
        </authorList>
    </citation>
    <scope>NUCLEOTIDE SEQUENCE</scope>
    <source>
        <strain evidence="4">JCM 15325</strain>
    </source>
</reference>
<dbReference type="AlphaFoldDB" id="A0A917W1G3"/>
<dbReference type="SUPFAM" id="SSF47413">
    <property type="entry name" value="lambda repressor-like DNA-binding domains"/>
    <property type="match status" value="1"/>
</dbReference>
<feature type="domain" description="HTH cro/C1-type" evidence="3">
    <location>
        <begin position="7"/>
        <end position="61"/>
    </location>
</feature>
<dbReference type="InterPro" id="IPR010982">
    <property type="entry name" value="Lambda_DNA-bd_dom_sf"/>
</dbReference>
<reference evidence="4" key="2">
    <citation type="submission" date="2020-09" db="EMBL/GenBank/DDBJ databases">
        <authorList>
            <person name="Sun Q."/>
            <person name="Ohkuma M."/>
        </authorList>
    </citation>
    <scope>NUCLEOTIDE SEQUENCE</scope>
    <source>
        <strain evidence="4">JCM 15325</strain>
    </source>
</reference>
<evidence type="ECO:0000259" key="3">
    <source>
        <dbReference type="PROSITE" id="PS50943"/>
    </source>
</evidence>
<keyword evidence="2" id="KW-0812">Transmembrane</keyword>
<keyword evidence="5" id="KW-1185">Reference proteome</keyword>
<dbReference type="Pfam" id="PF01381">
    <property type="entry name" value="HTH_3"/>
    <property type="match status" value="1"/>
</dbReference>
<keyword evidence="2" id="KW-1133">Transmembrane helix</keyword>
<dbReference type="SMART" id="SM00530">
    <property type="entry name" value="HTH_XRE"/>
    <property type="match status" value="1"/>
</dbReference>
<organism evidence="4 5">
    <name type="scientific">Sporolactobacillus putidus</name>
    <dbReference type="NCBI Taxonomy" id="492735"/>
    <lineage>
        <taxon>Bacteria</taxon>
        <taxon>Bacillati</taxon>
        <taxon>Bacillota</taxon>
        <taxon>Bacilli</taxon>
        <taxon>Bacillales</taxon>
        <taxon>Sporolactobacillaceae</taxon>
        <taxon>Sporolactobacillus</taxon>
    </lineage>
</organism>
<dbReference type="RefSeq" id="WP_188802229.1">
    <property type="nucleotide sequence ID" value="NZ_BMOK01000004.1"/>
</dbReference>
<dbReference type="CDD" id="cd00093">
    <property type="entry name" value="HTH_XRE"/>
    <property type="match status" value="1"/>
</dbReference>
<comment type="caution">
    <text evidence="4">The sequence shown here is derived from an EMBL/GenBank/DDBJ whole genome shotgun (WGS) entry which is preliminary data.</text>
</comment>
<dbReference type="PANTHER" id="PTHR46558">
    <property type="entry name" value="TRACRIPTIONAL REGULATORY PROTEIN-RELATED-RELATED"/>
    <property type="match status" value="1"/>
</dbReference>
<feature type="transmembrane region" description="Helical" evidence="2">
    <location>
        <begin position="90"/>
        <end position="108"/>
    </location>
</feature>
<dbReference type="Gene3D" id="1.10.260.40">
    <property type="entry name" value="lambda repressor-like DNA-binding domains"/>
    <property type="match status" value="1"/>
</dbReference>
<feature type="transmembrane region" description="Helical" evidence="2">
    <location>
        <begin position="120"/>
        <end position="145"/>
    </location>
</feature>